<dbReference type="Proteomes" id="UP000007587">
    <property type="component" value="Chromosome"/>
</dbReference>
<feature type="transmembrane region" description="Helical" evidence="6">
    <location>
        <begin position="251"/>
        <end position="272"/>
    </location>
</feature>
<accession>H8MZC5</accession>
<protein>
    <submittedName>
        <fullName evidence="7">Capsular polysaccharide biosynthesis protein</fullName>
    </submittedName>
</protein>
<keyword evidence="8" id="KW-1185">Reference proteome</keyword>
<dbReference type="PANTHER" id="PTHR30250:SF11">
    <property type="entry name" value="O-ANTIGEN TRANSPORTER-RELATED"/>
    <property type="match status" value="1"/>
</dbReference>
<dbReference type="EMBL" id="CP003389">
    <property type="protein sequence ID" value="AFE08258.1"/>
    <property type="molecule type" value="Genomic_DNA"/>
</dbReference>
<proteinExistence type="predicted"/>
<gene>
    <name evidence="7" type="primary">capF</name>
    <name evidence="7" type="ordered locus">COCOR_06761</name>
</gene>
<feature type="transmembrane region" description="Helical" evidence="6">
    <location>
        <begin position="334"/>
        <end position="357"/>
    </location>
</feature>
<dbReference type="GO" id="GO:0005886">
    <property type="term" value="C:plasma membrane"/>
    <property type="evidence" value="ECO:0007669"/>
    <property type="project" value="UniProtKB-SubCell"/>
</dbReference>
<evidence type="ECO:0000256" key="4">
    <source>
        <dbReference type="ARBA" id="ARBA00022989"/>
    </source>
</evidence>
<dbReference type="STRING" id="1144275.COCOR_06761"/>
<dbReference type="KEGG" id="ccx:COCOR_06761"/>
<dbReference type="OrthoDB" id="3246647at2"/>
<dbReference type="InterPro" id="IPR050833">
    <property type="entry name" value="Poly_Biosynth_Transport"/>
</dbReference>
<dbReference type="RefSeq" id="WP_014399547.1">
    <property type="nucleotide sequence ID" value="NC_017030.1"/>
</dbReference>
<dbReference type="PANTHER" id="PTHR30250">
    <property type="entry name" value="PST FAMILY PREDICTED COLANIC ACID TRANSPORTER"/>
    <property type="match status" value="1"/>
</dbReference>
<dbReference type="eggNOG" id="COG2244">
    <property type="taxonomic scope" value="Bacteria"/>
</dbReference>
<reference evidence="8" key="2">
    <citation type="submission" date="2012-03" db="EMBL/GenBank/DDBJ databases">
        <title>Genome sequence of the fruiting myxobacterium Corallococcus coralloides DSM 2259.</title>
        <authorList>
            <person name="Huntley S."/>
            <person name="Zhang Y."/>
            <person name="Treuner-Lange A."/>
            <person name="Sensen C.W."/>
            <person name="Sogaard-Andersen L."/>
        </authorList>
    </citation>
    <scope>NUCLEOTIDE SEQUENCE [LARGE SCALE GENOMIC DNA]</scope>
    <source>
        <strain evidence="8">ATCC 25202 / DSM 2259 / NBRC 100086 / M2</strain>
    </source>
</reference>
<feature type="transmembrane region" description="Helical" evidence="6">
    <location>
        <begin position="106"/>
        <end position="126"/>
    </location>
</feature>
<comment type="subcellular location">
    <subcellularLocation>
        <location evidence="1">Cell membrane</location>
        <topology evidence="1">Multi-pass membrane protein</topology>
    </subcellularLocation>
</comment>
<feature type="transmembrane region" description="Helical" evidence="6">
    <location>
        <begin position="165"/>
        <end position="182"/>
    </location>
</feature>
<evidence type="ECO:0000256" key="2">
    <source>
        <dbReference type="ARBA" id="ARBA00022475"/>
    </source>
</evidence>
<dbReference type="Pfam" id="PF01943">
    <property type="entry name" value="Polysacc_synt"/>
    <property type="match status" value="1"/>
</dbReference>
<feature type="transmembrane region" description="Helical" evidence="6">
    <location>
        <begin position="364"/>
        <end position="383"/>
    </location>
</feature>
<evidence type="ECO:0000313" key="8">
    <source>
        <dbReference type="Proteomes" id="UP000007587"/>
    </source>
</evidence>
<dbReference type="HOGENOM" id="CLU_032713_2_0_7"/>
<feature type="transmembrane region" description="Helical" evidence="6">
    <location>
        <begin position="12"/>
        <end position="34"/>
    </location>
</feature>
<evidence type="ECO:0000256" key="5">
    <source>
        <dbReference type="ARBA" id="ARBA00023136"/>
    </source>
</evidence>
<name>H8MZC5_CORCM</name>
<keyword evidence="2" id="KW-1003">Cell membrane</keyword>
<feature type="transmembrane region" description="Helical" evidence="6">
    <location>
        <begin position="389"/>
        <end position="410"/>
    </location>
</feature>
<keyword evidence="4 6" id="KW-1133">Transmembrane helix</keyword>
<dbReference type="InParanoid" id="H8MZC5"/>
<reference evidence="7 8" key="1">
    <citation type="journal article" date="2012" name="J. Bacteriol.">
        <title>Complete Genome Sequence of the Fruiting Myxobacterium Corallococcus coralloides DSM 2259.</title>
        <authorList>
            <person name="Huntley S."/>
            <person name="Zhang Y."/>
            <person name="Treuner-Lange A."/>
            <person name="Kneip S."/>
            <person name="Sensen C.W."/>
            <person name="Sogaard-Andersen L."/>
        </authorList>
    </citation>
    <scope>NUCLEOTIDE SEQUENCE [LARGE SCALE GENOMIC DNA]</scope>
    <source>
        <strain evidence="8">ATCC 25202 / DSM 2259 / NBRC 100086 / M2</strain>
    </source>
</reference>
<evidence type="ECO:0000256" key="6">
    <source>
        <dbReference type="SAM" id="Phobius"/>
    </source>
</evidence>
<keyword evidence="5 6" id="KW-0472">Membrane</keyword>
<evidence type="ECO:0000256" key="3">
    <source>
        <dbReference type="ARBA" id="ARBA00022692"/>
    </source>
</evidence>
<evidence type="ECO:0000313" key="7">
    <source>
        <dbReference type="EMBL" id="AFE08258.1"/>
    </source>
</evidence>
<organism evidence="7 8">
    <name type="scientific">Corallococcus coralloides (strain ATCC 25202 / DSM 2259 / NBRC 100086 / M2)</name>
    <name type="common">Myxococcus coralloides</name>
    <dbReference type="NCBI Taxonomy" id="1144275"/>
    <lineage>
        <taxon>Bacteria</taxon>
        <taxon>Pseudomonadati</taxon>
        <taxon>Myxococcota</taxon>
        <taxon>Myxococcia</taxon>
        <taxon>Myxococcales</taxon>
        <taxon>Cystobacterineae</taxon>
        <taxon>Myxococcaceae</taxon>
        <taxon>Corallococcus</taxon>
    </lineage>
</organism>
<feature type="transmembrane region" description="Helical" evidence="6">
    <location>
        <begin position="138"/>
        <end position="159"/>
    </location>
</feature>
<feature type="transmembrane region" description="Helical" evidence="6">
    <location>
        <begin position="292"/>
        <end position="314"/>
    </location>
</feature>
<feature type="transmembrane region" description="Helical" evidence="6">
    <location>
        <begin position="40"/>
        <end position="57"/>
    </location>
</feature>
<dbReference type="AlphaFoldDB" id="H8MZC5"/>
<sequence>MTARSVGSNFIWSLSAGLIYALAQWGVLVAFARLATMEEVGQFALALAITAPVLLMSRMQLRTLQATDAKSAFGFEHYLGLMVLNVVAGVAVCCAIATGMADSLHAGWVIALVALAKGFEAVSEVFYGALQKVERLGLIARSTIAKSVLSVVLVPLALWLTHSPIAGAAAMAFAWAIVLFVFDTRTLRREFPGVRPWSTLWRTPWRQEGPRLKALFLLCWVLGLTALMAALRPNIPRYLLEAHAGQAELGMYAALAYFAALGGRVVHSLGQAVSPRLGRYHAAGDARRYGKVLMGFTAASAGVGLCAIAGAALLGRWALTLFYGAAYAGNLTLFVWLMAAAALEYVCLSLAVGLTAARELKGQVVLLVVSVAVVALGSAVWVPRVGPVGAAWALGLGWVSELVCSVWLTLRVWRRLTAPEPAQALPPVPSGPVDARESTAG</sequence>
<feature type="transmembrane region" description="Helical" evidence="6">
    <location>
        <begin position="212"/>
        <end position="231"/>
    </location>
</feature>
<evidence type="ECO:0000256" key="1">
    <source>
        <dbReference type="ARBA" id="ARBA00004651"/>
    </source>
</evidence>
<feature type="transmembrane region" description="Helical" evidence="6">
    <location>
        <begin position="78"/>
        <end position="100"/>
    </location>
</feature>
<dbReference type="InterPro" id="IPR002797">
    <property type="entry name" value="Polysacc_synth"/>
</dbReference>
<keyword evidence="3 6" id="KW-0812">Transmembrane</keyword>